<name>A0A9X2I3P4_9FLAO</name>
<sequence>MKRRESLKYIVLGSAAVTVPLQGCNNDTETEKLVEASKNLPAYGRTEAEKKHDEQLLEKQFFNEHELDTLGVLCALILPANEEYGSATDAGSVDFIEFMVKDYPPFQTPLRGGLMWLDHEANSRFDKDFNSLKENDQKSILEDIAFEVEEDESTHLAQGRKFFALVRNLTLTGYFTSEMGIKDIGYKGNRPNVWDGVPQDVLDQHGVEYEPEWLEKCIDQSKRMIQAQWDENGNLIT</sequence>
<gene>
    <name evidence="1" type="ORF">MKO06_05010</name>
</gene>
<accession>A0A9X2I3P4</accession>
<dbReference type="EMBL" id="JANCNS010000001">
    <property type="protein sequence ID" value="MCP9199255.1"/>
    <property type="molecule type" value="Genomic_DNA"/>
</dbReference>
<evidence type="ECO:0000313" key="1">
    <source>
        <dbReference type="EMBL" id="MCP9199255.1"/>
    </source>
</evidence>
<evidence type="ECO:0000313" key="2">
    <source>
        <dbReference type="Proteomes" id="UP001155280"/>
    </source>
</evidence>
<dbReference type="Proteomes" id="UP001155280">
    <property type="component" value="Unassembled WGS sequence"/>
</dbReference>
<comment type="caution">
    <text evidence="1">The sequence shown here is derived from an EMBL/GenBank/DDBJ whole genome shotgun (WGS) entry which is preliminary data.</text>
</comment>
<dbReference type="InterPro" id="IPR027056">
    <property type="entry name" value="Gluconate_2DH_su3"/>
</dbReference>
<protein>
    <submittedName>
        <fullName evidence="1">Gluconate 2-dehydrogenase subunit 3 family protein</fullName>
    </submittedName>
</protein>
<dbReference type="Pfam" id="PF13618">
    <property type="entry name" value="Gluconate_2-dh3"/>
    <property type="match status" value="1"/>
</dbReference>
<proteinExistence type="predicted"/>
<dbReference type="AlphaFoldDB" id="A0A9X2I3P4"/>
<organism evidence="1 2">
    <name type="scientific">Christiangramia oceanisediminis</name>
    <dbReference type="NCBI Taxonomy" id="2920386"/>
    <lineage>
        <taxon>Bacteria</taxon>
        <taxon>Pseudomonadati</taxon>
        <taxon>Bacteroidota</taxon>
        <taxon>Flavobacteriia</taxon>
        <taxon>Flavobacteriales</taxon>
        <taxon>Flavobacteriaceae</taxon>
        <taxon>Christiangramia</taxon>
    </lineage>
</organism>
<keyword evidence="2" id="KW-1185">Reference proteome</keyword>
<reference evidence="1" key="1">
    <citation type="submission" date="2022-07" db="EMBL/GenBank/DDBJ databases">
        <title>Gramela sediminis sp. nov., isolated from deep-sea sediment of the Indian Ocean.</title>
        <authorList>
            <person name="Shi H."/>
        </authorList>
    </citation>
    <scope>NUCLEOTIDE SEQUENCE</scope>
    <source>
        <strain evidence="1">GC03-9</strain>
    </source>
</reference>
<dbReference type="RefSeq" id="WP_241549560.1">
    <property type="nucleotide sequence ID" value="NZ_JANCNS010000001.1"/>
</dbReference>